<evidence type="ECO:0000256" key="8">
    <source>
        <dbReference type="PIRSR" id="PIRSR601344-1"/>
    </source>
</evidence>
<comment type="subcellular location">
    <subcellularLocation>
        <location evidence="2">Plastid</location>
        <location evidence="2">Chloroplast</location>
    </subcellularLocation>
</comment>
<evidence type="ECO:0000256" key="5">
    <source>
        <dbReference type="ARBA" id="ARBA00022531"/>
    </source>
</evidence>
<dbReference type="InterPro" id="IPR001344">
    <property type="entry name" value="Chloro_AB-bd_pln"/>
</dbReference>
<feature type="signal peptide" evidence="9">
    <location>
        <begin position="1"/>
        <end position="15"/>
    </location>
</feature>
<dbReference type="AlphaFoldDB" id="A0A7S2L212"/>
<dbReference type="GO" id="GO:0009765">
    <property type="term" value="P:photosynthesis, light harvesting"/>
    <property type="evidence" value="ECO:0007669"/>
    <property type="project" value="InterPro"/>
</dbReference>
<reference evidence="10" key="1">
    <citation type="submission" date="2021-01" db="EMBL/GenBank/DDBJ databases">
        <authorList>
            <person name="Corre E."/>
            <person name="Pelletier E."/>
            <person name="Niang G."/>
            <person name="Scheremetjew M."/>
            <person name="Finn R."/>
            <person name="Kale V."/>
            <person name="Holt S."/>
            <person name="Cochrane G."/>
            <person name="Meng A."/>
            <person name="Brown T."/>
            <person name="Cohen L."/>
        </authorList>
    </citation>
    <scope>NUCLEOTIDE SEQUENCE</scope>
    <source>
        <strain evidence="10">B650</strain>
    </source>
</reference>
<evidence type="ECO:0000256" key="4">
    <source>
        <dbReference type="ARBA" id="ARBA00022528"/>
    </source>
</evidence>
<feature type="binding site" evidence="8">
    <location>
        <position position="181"/>
    </location>
    <ligand>
        <name>chlorophyll a</name>
        <dbReference type="ChEBI" id="CHEBI:58416"/>
        <label>1</label>
    </ligand>
</feature>
<comment type="function">
    <text evidence="1">The light-harvesting complex (LHC) functions as a light receptor, it captures and delivers excitation energy to photosystems with which it is closely associated. Energy is transferred from the carotenoid and chlorophyll C (or B) to chlorophyll A and the photosynthetic reaction centers where it is used to synthesize ATP and reducing power.</text>
</comment>
<keyword evidence="9" id="KW-0732">Signal</keyword>
<feature type="binding site" evidence="8">
    <location>
        <position position="76"/>
    </location>
    <ligand>
        <name>chlorophyll a</name>
        <dbReference type="ChEBI" id="CHEBI:58416"/>
        <label>1</label>
    </ligand>
</feature>
<keyword evidence="6" id="KW-0934">Plastid</keyword>
<feature type="binding site" description="axial binding residue" evidence="8">
    <location>
        <position position="176"/>
    </location>
    <ligand>
        <name>chlorophyll b</name>
        <dbReference type="ChEBI" id="CHEBI:61721"/>
        <label>3</label>
    </ligand>
    <ligandPart>
        <name>Mg</name>
        <dbReference type="ChEBI" id="CHEBI:25107"/>
    </ligandPart>
</feature>
<keyword evidence="4" id="KW-0150">Chloroplast</keyword>
<keyword evidence="8" id="KW-0148">Chlorophyll</keyword>
<evidence type="ECO:0000256" key="6">
    <source>
        <dbReference type="ARBA" id="ARBA00022640"/>
    </source>
</evidence>
<feature type="chain" id="PRO_5030926482" description="Plastid light harvesting protein" evidence="9">
    <location>
        <begin position="16"/>
        <end position="204"/>
    </location>
</feature>
<dbReference type="Pfam" id="PF00504">
    <property type="entry name" value="Chloroa_b-bind"/>
    <property type="match status" value="1"/>
</dbReference>
<dbReference type="GO" id="GO:0009507">
    <property type="term" value="C:chloroplast"/>
    <property type="evidence" value="ECO:0007669"/>
    <property type="project" value="UniProtKB-SubCell"/>
</dbReference>
<dbReference type="Gene3D" id="1.10.3460.10">
    <property type="entry name" value="Chlorophyll a/b binding protein domain"/>
    <property type="match status" value="1"/>
</dbReference>
<accession>A0A7S2L212</accession>
<evidence type="ECO:0000256" key="3">
    <source>
        <dbReference type="ARBA" id="ARBA00005933"/>
    </source>
</evidence>
<feature type="binding site" evidence="8">
    <location>
        <position position="193"/>
    </location>
    <ligand>
        <name>chlorophyll a</name>
        <dbReference type="ChEBI" id="CHEBI:58416"/>
        <label>1</label>
    </ligand>
</feature>
<keyword evidence="7" id="KW-0437">Light-harvesting polypeptide</keyword>
<feature type="binding site" evidence="8">
    <location>
        <position position="73"/>
    </location>
    <ligand>
        <name>chlorophyll a</name>
        <dbReference type="ChEBI" id="CHEBI:58416"/>
        <label>1</label>
    </ligand>
</feature>
<evidence type="ECO:0000256" key="1">
    <source>
        <dbReference type="ARBA" id="ARBA00004022"/>
    </source>
</evidence>
<dbReference type="GO" id="GO:0030076">
    <property type="term" value="C:light-harvesting complex"/>
    <property type="evidence" value="ECO:0007669"/>
    <property type="project" value="UniProtKB-KW"/>
</dbReference>
<dbReference type="GO" id="GO:0016168">
    <property type="term" value="F:chlorophyll binding"/>
    <property type="evidence" value="ECO:0007669"/>
    <property type="project" value="UniProtKB-KW"/>
</dbReference>
<feature type="binding site" evidence="8">
    <location>
        <position position="179"/>
    </location>
    <ligand>
        <name>chlorophyll a</name>
        <dbReference type="ChEBI" id="CHEBI:58416"/>
        <label>1</label>
    </ligand>
</feature>
<name>A0A7S2L212_9STRA</name>
<evidence type="ECO:0000256" key="7">
    <source>
        <dbReference type="ARBA" id="ARBA00023243"/>
    </source>
</evidence>
<gene>
    <name evidence="10" type="ORF">LDAN0321_LOCUS13727</name>
</gene>
<dbReference type="EMBL" id="HBGY01021783">
    <property type="protein sequence ID" value="CAD9592001.1"/>
    <property type="molecule type" value="Transcribed_RNA"/>
</dbReference>
<dbReference type="GO" id="GO:0016020">
    <property type="term" value="C:membrane"/>
    <property type="evidence" value="ECO:0007669"/>
    <property type="project" value="InterPro"/>
</dbReference>
<evidence type="ECO:0000256" key="2">
    <source>
        <dbReference type="ARBA" id="ARBA00004229"/>
    </source>
</evidence>
<protein>
    <recommendedName>
        <fullName evidence="11">Plastid light harvesting protein</fullName>
    </recommendedName>
</protein>
<evidence type="ECO:0008006" key="11">
    <source>
        <dbReference type="Google" id="ProtNLM"/>
    </source>
</evidence>
<feature type="binding site" description="axial binding residue" evidence="8">
    <location>
        <position position="78"/>
    </location>
    <ligand>
        <name>chlorophyll b</name>
        <dbReference type="ChEBI" id="CHEBI:61721"/>
        <label>1</label>
    </ligand>
    <ligandPart>
        <name>Mg</name>
        <dbReference type="ChEBI" id="CHEBI:25107"/>
    </ligandPart>
</feature>
<feature type="binding site" description="axial binding residue" evidence="8">
    <location>
        <position position="61"/>
    </location>
    <ligand>
        <name>chlorophyll b</name>
        <dbReference type="ChEBI" id="CHEBI:61721"/>
        <label>1</label>
    </ligand>
    <ligandPart>
        <name>Mg</name>
        <dbReference type="ChEBI" id="CHEBI:25107"/>
    </ligandPart>
</feature>
<dbReference type="InterPro" id="IPR022796">
    <property type="entry name" value="Chloroa_b-bind"/>
</dbReference>
<sequence length="204" mass="21607">MKLTVSACLIGAASAFAPSTGGRASTSLSASEKSQALPFLPAPQNLKGYVGDVGFDPLRISDYFPMDYLREAELKHSRIAMLAWSGFVTVDQGIKIYPFPEAMEGTSSATAHDAAVATGAMGQILLFIGIAEMLSWIGVSQMLQGSGREPGDFGLDPLGFLVGKSEEEVNRMKLRELKNGRLAMMAIGGVATQSVLTGHGFPYV</sequence>
<proteinExistence type="inferred from homology"/>
<dbReference type="PANTHER" id="PTHR21649">
    <property type="entry name" value="CHLOROPHYLL A/B BINDING PROTEIN"/>
    <property type="match status" value="1"/>
</dbReference>
<comment type="similarity">
    <text evidence="3">Belongs to the fucoxanthin chlorophyll protein family.</text>
</comment>
<keyword evidence="8" id="KW-0157">Chromophore</keyword>
<keyword evidence="5" id="KW-0602">Photosynthesis</keyword>
<organism evidence="10">
    <name type="scientific">Leptocylindrus danicus</name>
    <dbReference type="NCBI Taxonomy" id="163516"/>
    <lineage>
        <taxon>Eukaryota</taxon>
        <taxon>Sar</taxon>
        <taxon>Stramenopiles</taxon>
        <taxon>Ochrophyta</taxon>
        <taxon>Bacillariophyta</taxon>
        <taxon>Coscinodiscophyceae</taxon>
        <taxon>Chaetocerotophycidae</taxon>
        <taxon>Leptocylindrales</taxon>
        <taxon>Leptocylindraceae</taxon>
        <taxon>Leptocylindrus</taxon>
    </lineage>
</organism>
<dbReference type="SUPFAM" id="SSF103511">
    <property type="entry name" value="Chlorophyll a-b binding protein"/>
    <property type="match status" value="1"/>
</dbReference>
<evidence type="ECO:0000256" key="9">
    <source>
        <dbReference type="SAM" id="SignalP"/>
    </source>
</evidence>
<evidence type="ECO:0000313" key="10">
    <source>
        <dbReference type="EMBL" id="CAD9592001.1"/>
    </source>
</evidence>